<comment type="pathway">
    <text evidence="2">Cofactor biosynthesis; FMN biosynthesis; FMN from riboflavin (ATP route): step 1/1.</text>
</comment>
<accession>A0A6J6DRZ8</accession>
<keyword evidence="11" id="KW-0547">Nucleotide-binding</keyword>
<keyword evidence="10" id="KW-0548">Nucleotidyltransferase</keyword>
<reference evidence="17" key="1">
    <citation type="submission" date="2020-05" db="EMBL/GenBank/DDBJ databases">
        <authorList>
            <person name="Chiriac C."/>
            <person name="Salcher M."/>
            <person name="Ghai R."/>
            <person name="Kavagutti S V."/>
        </authorList>
    </citation>
    <scope>NUCLEOTIDE SEQUENCE</scope>
</reference>
<feature type="domain" description="Riboflavin kinase" evidence="16">
    <location>
        <begin position="185"/>
        <end position="310"/>
    </location>
</feature>
<sequence length="315" mass="33715">MSGAELNYGLDALPHDGAPRAVTIGKFDGVHRGHRQVIKQLCSYEGSLEPTVITFDRHPHAIVRPDDVPRPLVSEFQKVDLLGDAGARRVVVLPFDHRLSSLTHEAFSAEVLGAGLSAAVVLVGRDFRYGNGGEGDVQTLRSEGEAHGFRVEVVADYCESGGARVSSTMIREALVGGDVTEAAELLGRHHSVRGVVGTGFQRGRVLGYPTANLSGDLEGFIPADGVYATFVSHGGTRYPAATSIGVNPTFGDLAERTIESHLLDTTIDLYGEVITVEFVQFIRGMQKFPDADALAHQMGLDEQVIRTILEPSASA</sequence>
<dbReference type="SUPFAM" id="SSF82114">
    <property type="entry name" value="Riboflavin kinase-like"/>
    <property type="match status" value="1"/>
</dbReference>
<evidence type="ECO:0000256" key="11">
    <source>
        <dbReference type="ARBA" id="ARBA00022741"/>
    </source>
</evidence>
<dbReference type="PANTHER" id="PTHR22749">
    <property type="entry name" value="RIBOFLAVIN KINASE/FMN ADENYLYLTRANSFERASE"/>
    <property type="match status" value="1"/>
</dbReference>
<evidence type="ECO:0000256" key="1">
    <source>
        <dbReference type="ARBA" id="ARBA00004726"/>
    </source>
</evidence>
<evidence type="ECO:0000256" key="8">
    <source>
        <dbReference type="ARBA" id="ARBA00022643"/>
    </source>
</evidence>
<dbReference type="FunFam" id="2.40.30.30:FF:000003">
    <property type="entry name" value="Riboflavin biosynthesis protein"/>
    <property type="match status" value="1"/>
</dbReference>
<gene>
    <name evidence="17" type="ORF">UFOPK1684_00473</name>
</gene>
<keyword evidence="12" id="KW-0418">Kinase</keyword>
<dbReference type="InterPro" id="IPR023468">
    <property type="entry name" value="Riboflavin_kinase"/>
</dbReference>
<evidence type="ECO:0000256" key="10">
    <source>
        <dbReference type="ARBA" id="ARBA00022695"/>
    </source>
</evidence>
<evidence type="ECO:0000256" key="3">
    <source>
        <dbReference type="ARBA" id="ARBA00010214"/>
    </source>
</evidence>
<dbReference type="AlphaFoldDB" id="A0A6J6DRZ8"/>
<dbReference type="InterPro" id="IPR015865">
    <property type="entry name" value="Riboflavin_kinase_bac/euk"/>
</dbReference>
<dbReference type="PANTHER" id="PTHR22749:SF6">
    <property type="entry name" value="RIBOFLAVIN KINASE"/>
    <property type="match status" value="1"/>
</dbReference>
<keyword evidence="14" id="KW-0067">ATP-binding</keyword>
<name>A0A6J6DRZ8_9ZZZZ</name>
<dbReference type="Gene3D" id="3.40.50.620">
    <property type="entry name" value="HUPs"/>
    <property type="match status" value="1"/>
</dbReference>
<dbReference type="InterPro" id="IPR002606">
    <property type="entry name" value="Riboflavin_kinase_bac"/>
</dbReference>
<dbReference type="GO" id="GO:0005524">
    <property type="term" value="F:ATP binding"/>
    <property type="evidence" value="ECO:0007669"/>
    <property type="project" value="UniProtKB-KW"/>
</dbReference>
<dbReference type="GO" id="GO:0009231">
    <property type="term" value="P:riboflavin biosynthetic process"/>
    <property type="evidence" value="ECO:0007669"/>
    <property type="project" value="InterPro"/>
</dbReference>
<keyword evidence="13" id="KW-0274">FAD</keyword>
<evidence type="ECO:0000256" key="12">
    <source>
        <dbReference type="ARBA" id="ARBA00022777"/>
    </source>
</evidence>
<comment type="pathway">
    <text evidence="1">Cofactor biosynthesis; FAD biosynthesis; FAD from FMN: step 1/1.</text>
</comment>
<dbReference type="GO" id="GO:0003919">
    <property type="term" value="F:FMN adenylyltransferase activity"/>
    <property type="evidence" value="ECO:0007669"/>
    <property type="project" value="UniProtKB-EC"/>
</dbReference>
<evidence type="ECO:0000256" key="7">
    <source>
        <dbReference type="ARBA" id="ARBA00022630"/>
    </source>
</evidence>
<evidence type="ECO:0000256" key="4">
    <source>
        <dbReference type="ARBA" id="ARBA00012105"/>
    </source>
</evidence>
<dbReference type="SUPFAM" id="SSF52374">
    <property type="entry name" value="Nucleotidylyl transferase"/>
    <property type="match status" value="1"/>
</dbReference>
<evidence type="ECO:0000256" key="9">
    <source>
        <dbReference type="ARBA" id="ARBA00022679"/>
    </source>
</evidence>
<evidence type="ECO:0000256" key="15">
    <source>
        <dbReference type="ARBA" id="ARBA00023268"/>
    </source>
</evidence>
<evidence type="ECO:0000313" key="17">
    <source>
        <dbReference type="EMBL" id="CAB4566882.1"/>
    </source>
</evidence>
<organism evidence="17">
    <name type="scientific">freshwater metagenome</name>
    <dbReference type="NCBI Taxonomy" id="449393"/>
    <lineage>
        <taxon>unclassified sequences</taxon>
        <taxon>metagenomes</taxon>
        <taxon>ecological metagenomes</taxon>
    </lineage>
</organism>
<dbReference type="Pfam" id="PF06574">
    <property type="entry name" value="FAD_syn"/>
    <property type="match status" value="1"/>
</dbReference>
<evidence type="ECO:0000256" key="5">
    <source>
        <dbReference type="ARBA" id="ARBA00012393"/>
    </source>
</evidence>
<evidence type="ECO:0000256" key="6">
    <source>
        <dbReference type="ARBA" id="ARBA00018483"/>
    </source>
</evidence>
<comment type="similarity">
    <text evidence="3">Belongs to the RibF family.</text>
</comment>
<dbReference type="NCBIfam" id="NF004160">
    <property type="entry name" value="PRK05627.1-3"/>
    <property type="match status" value="1"/>
</dbReference>
<dbReference type="InterPro" id="IPR014729">
    <property type="entry name" value="Rossmann-like_a/b/a_fold"/>
</dbReference>
<dbReference type="NCBIfam" id="TIGR00083">
    <property type="entry name" value="ribF"/>
    <property type="match status" value="1"/>
</dbReference>
<dbReference type="GO" id="GO:0009398">
    <property type="term" value="P:FMN biosynthetic process"/>
    <property type="evidence" value="ECO:0007669"/>
    <property type="project" value="UniProtKB-UniPathway"/>
</dbReference>
<evidence type="ECO:0000259" key="16">
    <source>
        <dbReference type="SMART" id="SM00904"/>
    </source>
</evidence>
<dbReference type="Gene3D" id="2.40.30.30">
    <property type="entry name" value="Riboflavin kinase-like"/>
    <property type="match status" value="1"/>
</dbReference>
<dbReference type="UniPathway" id="UPA00276">
    <property type="reaction ID" value="UER00406"/>
</dbReference>
<protein>
    <recommendedName>
        <fullName evidence="6">Bifunctional riboflavin kinase/FMN adenylyltransferase</fullName>
        <ecNumber evidence="4">2.7.1.26</ecNumber>
        <ecNumber evidence="5">2.7.7.2</ecNumber>
    </recommendedName>
</protein>
<dbReference type="InterPro" id="IPR015864">
    <property type="entry name" value="FAD_synthase"/>
</dbReference>
<dbReference type="EC" id="2.7.1.26" evidence="4"/>
<dbReference type="EMBL" id="CAEZTM010000014">
    <property type="protein sequence ID" value="CAB4566882.1"/>
    <property type="molecule type" value="Genomic_DNA"/>
</dbReference>
<keyword evidence="8" id="KW-0288">FMN</keyword>
<keyword evidence="7" id="KW-0285">Flavoprotein</keyword>
<dbReference type="CDD" id="cd02064">
    <property type="entry name" value="FAD_synthetase_N"/>
    <property type="match status" value="1"/>
</dbReference>
<dbReference type="GO" id="GO:0008531">
    <property type="term" value="F:riboflavin kinase activity"/>
    <property type="evidence" value="ECO:0007669"/>
    <property type="project" value="UniProtKB-EC"/>
</dbReference>
<proteinExistence type="inferred from homology"/>
<dbReference type="SMART" id="SM00904">
    <property type="entry name" value="Flavokinase"/>
    <property type="match status" value="1"/>
</dbReference>
<dbReference type="GO" id="GO:0006747">
    <property type="term" value="P:FAD biosynthetic process"/>
    <property type="evidence" value="ECO:0007669"/>
    <property type="project" value="UniProtKB-UniPathway"/>
</dbReference>
<dbReference type="EC" id="2.7.7.2" evidence="5"/>
<dbReference type="Pfam" id="PF01687">
    <property type="entry name" value="Flavokinase"/>
    <property type="match status" value="1"/>
</dbReference>
<dbReference type="PIRSF" id="PIRSF004491">
    <property type="entry name" value="FAD_Synth"/>
    <property type="match status" value="1"/>
</dbReference>
<evidence type="ECO:0000256" key="2">
    <source>
        <dbReference type="ARBA" id="ARBA00005201"/>
    </source>
</evidence>
<evidence type="ECO:0000256" key="14">
    <source>
        <dbReference type="ARBA" id="ARBA00022840"/>
    </source>
</evidence>
<dbReference type="InterPro" id="IPR023465">
    <property type="entry name" value="Riboflavin_kinase_dom_sf"/>
</dbReference>
<dbReference type="UniPathway" id="UPA00277">
    <property type="reaction ID" value="UER00407"/>
</dbReference>
<evidence type="ECO:0000256" key="13">
    <source>
        <dbReference type="ARBA" id="ARBA00022827"/>
    </source>
</evidence>
<keyword evidence="15" id="KW-0511">Multifunctional enzyme</keyword>
<keyword evidence="9" id="KW-0808">Transferase</keyword>